<dbReference type="InterPro" id="IPR013324">
    <property type="entry name" value="RNA_pol_sigma_r3/r4-like"/>
</dbReference>
<dbReference type="SUPFAM" id="SSF88659">
    <property type="entry name" value="Sigma3 and sigma4 domains of RNA polymerase sigma factors"/>
    <property type="match status" value="1"/>
</dbReference>
<dbReference type="AlphaFoldDB" id="A0A1K1PLS9"/>
<evidence type="ECO:0000259" key="6">
    <source>
        <dbReference type="Pfam" id="PF08281"/>
    </source>
</evidence>
<dbReference type="GO" id="GO:0003677">
    <property type="term" value="F:DNA binding"/>
    <property type="evidence" value="ECO:0007669"/>
    <property type="project" value="UniProtKB-KW"/>
</dbReference>
<dbReference type="EMBL" id="FPIP01000009">
    <property type="protein sequence ID" value="SFW48564.1"/>
    <property type="molecule type" value="Genomic_DNA"/>
</dbReference>
<dbReference type="InterPro" id="IPR013325">
    <property type="entry name" value="RNA_pol_sigma_r2"/>
</dbReference>
<evidence type="ECO:0000256" key="3">
    <source>
        <dbReference type="ARBA" id="ARBA00023082"/>
    </source>
</evidence>
<protein>
    <submittedName>
        <fullName evidence="7">Sigma-70 region 2</fullName>
    </submittedName>
</protein>
<dbReference type="SUPFAM" id="SSF88946">
    <property type="entry name" value="Sigma2 domain of RNA polymerase sigma factors"/>
    <property type="match status" value="1"/>
</dbReference>
<name>A0A1K1PLS9_RUMFL</name>
<evidence type="ECO:0000313" key="7">
    <source>
        <dbReference type="EMBL" id="SFW48564.1"/>
    </source>
</evidence>
<dbReference type="InterPro" id="IPR036388">
    <property type="entry name" value="WH-like_DNA-bd_sf"/>
</dbReference>
<dbReference type="InterPro" id="IPR014284">
    <property type="entry name" value="RNA_pol_sigma-70_dom"/>
</dbReference>
<keyword evidence="4" id="KW-0238">DNA-binding</keyword>
<sequence length="186" mass="20761">MTDNEILTLMRDTPPQGQKALFDKYYRYVYTIVQRILRGFGSPDDCDECTIDVFASVMMKLKGAEIGALNSYIGAAARNAAISMRRKLAAKTGLNDPIDDENMAEIAEDTDVAAEAEKNELSEQLLKCISELGYPDSVIIIQKYYYSRSSKEIAEMTGLNAAGVRVRCGRAMKRLKKLLEENNITL</sequence>
<keyword evidence="2" id="KW-0805">Transcription regulation</keyword>
<dbReference type="NCBIfam" id="TIGR02937">
    <property type="entry name" value="sigma70-ECF"/>
    <property type="match status" value="1"/>
</dbReference>
<dbReference type="InterPro" id="IPR013249">
    <property type="entry name" value="RNA_pol_sigma70_r4_t2"/>
</dbReference>
<dbReference type="Gene3D" id="1.10.1740.10">
    <property type="match status" value="1"/>
</dbReference>
<keyword evidence="3" id="KW-0731">Sigma factor</keyword>
<dbReference type="Pfam" id="PF08281">
    <property type="entry name" value="Sigma70_r4_2"/>
    <property type="match status" value="1"/>
</dbReference>
<evidence type="ECO:0000256" key="2">
    <source>
        <dbReference type="ARBA" id="ARBA00023015"/>
    </source>
</evidence>
<evidence type="ECO:0000313" key="8">
    <source>
        <dbReference type="Proteomes" id="UP000183461"/>
    </source>
</evidence>
<dbReference type="Gene3D" id="1.10.10.10">
    <property type="entry name" value="Winged helix-like DNA-binding domain superfamily/Winged helix DNA-binding domain"/>
    <property type="match status" value="1"/>
</dbReference>
<accession>A0A1K1PLS9</accession>
<feature type="domain" description="RNA polymerase sigma factor 70 region 4 type 2" evidence="6">
    <location>
        <begin position="123"/>
        <end position="175"/>
    </location>
</feature>
<reference evidence="7 8" key="1">
    <citation type="submission" date="2016-11" db="EMBL/GenBank/DDBJ databases">
        <authorList>
            <person name="Jaros S."/>
            <person name="Januszkiewicz K."/>
            <person name="Wedrychowicz H."/>
        </authorList>
    </citation>
    <scope>NUCLEOTIDE SEQUENCE [LARGE SCALE GENOMIC DNA]</scope>
    <source>
        <strain evidence="7 8">YL228</strain>
    </source>
</reference>
<dbReference type="Proteomes" id="UP000183461">
    <property type="component" value="Unassembled WGS sequence"/>
</dbReference>
<comment type="similarity">
    <text evidence="1">Belongs to the sigma-70 factor family. ECF subfamily.</text>
</comment>
<dbReference type="PANTHER" id="PTHR43133:SF8">
    <property type="entry name" value="RNA POLYMERASE SIGMA FACTOR HI_1459-RELATED"/>
    <property type="match status" value="1"/>
</dbReference>
<evidence type="ECO:0000256" key="5">
    <source>
        <dbReference type="ARBA" id="ARBA00023163"/>
    </source>
</evidence>
<dbReference type="PANTHER" id="PTHR43133">
    <property type="entry name" value="RNA POLYMERASE ECF-TYPE SIGMA FACTO"/>
    <property type="match status" value="1"/>
</dbReference>
<keyword evidence="5" id="KW-0804">Transcription</keyword>
<dbReference type="InterPro" id="IPR039425">
    <property type="entry name" value="RNA_pol_sigma-70-like"/>
</dbReference>
<proteinExistence type="inferred from homology"/>
<dbReference type="RefSeq" id="WP_072301040.1">
    <property type="nucleotide sequence ID" value="NZ_FPIP01000009.1"/>
</dbReference>
<evidence type="ECO:0000256" key="4">
    <source>
        <dbReference type="ARBA" id="ARBA00023125"/>
    </source>
</evidence>
<evidence type="ECO:0000256" key="1">
    <source>
        <dbReference type="ARBA" id="ARBA00010641"/>
    </source>
</evidence>
<organism evidence="7 8">
    <name type="scientific">Ruminococcus flavefaciens</name>
    <dbReference type="NCBI Taxonomy" id="1265"/>
    <lineage>
        <taxon>Bacteria</taxon>
        <taxon>Bacillati</taxon>
        <taxon>Bacillota</taxon>
        <taxon>Clostridia</taxon>
        <taxon>Eubacteriales</taxon>
        <taxon>Oscillospiraceae</taxon>
        <taxon>Ruminococcus</taxon>
    </lineage>
</organism>
<gene>
    <name evidence="7" type="ORF">SAMN02910280_2863</name>
</gene>
<dbReference type="GO" id="GO:0016987">
    <property type="term" value="F:sigma factor activity"/>
    <property type="evidence" value="ECO:0007669"/>
    <property type="project" value="UniProtKB-KW"/>
</dbReference>
<dbReference type="GO" id="GO:0006352">
    <property type="term" value="P:DNA-templated transcription initiation"/>
    <property type="evidence" value="ECO:0007669"/>
    <property type="project" value="InterPro"/>
</dbReference>